<dbReference type="OMA" id="SHPHMYA"/>
<dbReference type="InterPro" id="IPR001498">
    <property type="entry name" value="Impact_N"/>
</dbReference>
<dbReference type="PANTHER" id="PTHR16301:SF25">
    <property type="entry name" value="PROTEIN IMPACT"/>
    <property type="match status" value="1"/>
</dbReference>
<name>A0A0D3JEF7_EMIH1</name>
<dbReference type="Pfam" id="PF01205">
    <property type="entry name" value="Impact_N"/>
    <property type="match status" value="1"/>
</dbReference>
<dbReference type="GO" id="GO:0140469">
    <property type="term" value="P:GCN2-mediated signaling"/>
    <property type="evidence" value="ECO:0007669"/>
    <property type="project" value="TreeGrafter"/>
</dbReference>
<dbReference type="AlphaFoldDB" id="A0A0D3JEF7"/>
<evidence type="ECO:0000259" key="2">
    <source>
        <dbReference type="Pfam" id="PF01205"/>
    </source>
</evidence>
<proteinExistence type="inferred from homology"/>
<dbReference type="GeneID" id="17267437"/>
<dbReference type="Gene3D" id="3.30.230.30">
    <property type="entry name" value="Impact, N-terminal domain"/>
    <property type="match status" value="1"/>
</dbReference>
<dbReference type="InterPro" id="IPR023582">
    <property type="entry name" value="Impact"/>
</dbReference>
<dbReference type="PaxDb" id="2903-EOD21892"/>
<dbReference type="InterPro" id="IPR036956">
    <property type="entry name" value="Impact_N_sf"/>
</dbReference>
<dbReference type="GeneID" id="17284440"/>
<dbReference type="Proteomes" id="UP000013827">
    <property type="component" value="Unassembled WGS sequence"/>
</dbReference>
<accession>A0A0D3JEF7</accession>
<dbReference type="HOGENOM" id="CLU_1987434_0_0_1"/>
<reference evidence="4" key="1">
    <citation type="journal article" date="2013" name="Nature">
        <title>Pan genome of the phytoplankton Emiliania underpins its global distribution.</title>
        <authorList>
            <person name="Read B.A."/>
            <person name="Kegel J."/>
            <person name="Klute M.J."/>
            <person name="Kuo A."/>
            <person name="Lefebvre S.C."/>
            <person name="Maumus F."/>
            <person name="Mayer C."/>
            <person name="Miller J."/>
            <person name="Monier A."/>
            <person name="Salamov A."/>
            <person name="Young J."/>
            <person name="Aguilar M."/>
            <person name="Claverie J.M."/>
            <person name="Frickenhaus S."/>
            <person name="Gonzalez K."/>
            <person name="Herman E.K."/>
            <person name="Lin Y.C."/>
            <person name="Napier J."/>
            <person name="Ogata H."/>
            <person name="Sarno A.F."/>
            <person name="Shmutz J."/>
            <person name="Schroeder D."/>
            <person name="de Vargas C."/>
            <person name="Verret F."/>
            <person name="von Dassow P."/>
            <person name="Valentin K."/>
            <person name="Van de Peer Y."/>
            <person name="Wheeler G."/>
            <person name="Dacks J.B."/>
            <person name="Delwiche C.F."/>
            <person name="Dyhrman S.T."/>
            <person name="Glockner G."/>
            <person name="John U."/>
            <person name="Richards T."/>
            <person name="Worden A.Z."/>
            <person name="Zhang X."/>
            <person name="Grigoriev I.V."/>
            <person name="Allen A.E."/>
            <person name="Bidle K."/>
            <person name="Borodovsky M."/>
            <person name="Bowler C."/>
            <person name="Brownlee C."/>
            <person name="Cock J.M."/>
            <person name="Elias M."/>
            <person name="Gladyshev V.N."/>
            <person name="Groth M."/>
            <person name="Guda C."/>
            <person name="Hadaegh A."/>
            <person name="Iglesias-Rodriguez M.D."/>
            <person name="Jenkins J."/>
            <person name="Jones B.M."/>
            <person name="Lawson T."/>
            <person name="Leese F."/>
            <person name="Lindquist E."/>
            <person name="Lobanov A."/>
            <person name="Lomsadze A."/>
            <person name="Malik S.B."/>
            <person name="Marsh M.E."/>
            <person name="Mackinder L."/>
            <person name="Mock T."/>
            <person name="Mueller-Roeber B."/>
            <person name="Pagarete A."/>
            <person name="Parker M."/>
            <person name="Probert I."/>
            <person name="Quesneville H."/>
            <person name="Raines C."/>
            <person name="Rensing S.A."/>
            <person name="Riano-Pachon D.M."/>
            <person name="Richier S."/>
            <person name="Rokitta S."/>
            <person name="Shiraiwa Y."/>
            <person name="Soanes D.M."/>
            <person name="van der Giezen M."/>
            <person name="Wahlund T.M."/>
            <person name="Williams B."/>
            <person name="Wilson W."/>
            <person name="Wolfe G."/>
            <person name="Wurch L.L."/>
        </authorList>
    </citation>
    <scope>NUCLEOTIDE SEQUENCE</scope>
</reference>
<reference evidence="3" key="2">
    <citation type="submission" date="2024-10" db="UniProtKB">
        <authorList>
            <consortium name="EnsemblProtists"/>
        </authorList>
    </citation>
    <scope>IDENTIFICATION</scope>
</reference>
<dbReference type="PANTHER" id="PTHR16301">
    <property type="entry name" value="IMPACT-RELATED"/>
    <property type="match status" value="1"/>
</dbReference>
<evidence type="ECO:0000313" key="4">
    <source>
        <dbReference type="Proteomes" id="UP000013827"/>
    </source>
</evidence>
<sequence length="126" mass="13073">DAGSIEHGSELHDSGSTFQAHLCGIASADAALAALSAVHRDSRVRHAACVPWAYRVVEGGSGVVKRGCDDGGEAGAASRLAELLETAGAANVLVAVSRRVDGPMLGGRRFNHFLNCARELLEQCGY</sequence>
<dbReference type="EnsemblProtists" id="EOD21892">
    <property type="protein sequence ID" value="EOD21892"/>
    <property type="gene ID" value="EMIHUDRAFT_45144"/>
</dbReference>
<comment type="similarity">
    <text evidence="1">Belongs to the IMPACT family.</text>
</comment>
<feature type="domain" description="Impact N-terminal" evidence="2">
    <location>
        <begin position="15"/>
        <end position="121"/>
    </location>
</feature>
<dbReference type="RefSeq" id="XP_005791599.1">
    <property type="nucleotide sequence ID" value="XM_005791542.1"/>
</dbReference>
<dbReference type="GO" id="GO:0006446">
    <property type="term" value="P:regulation of translational initiation"/>
    <property type="evidence" value="ECO:0007669"/>
    <property type="project" value="TreeGrafter"/>
</dbReference>
<dbReference type="EnsemblProtists" id="EOD39170">
    <property type="protein sequence ID" value="EOD39170"/>
    <property type="gene ID" value="EMIHUDRAFT_45156"/>
</dbReference>
<dbReference type="RefSeq" id="XP_005774321.1">
    <property type="nucleotide sequence ID" value="XM_005774264.1"/>
</dbReference>
<dbReference type="SUPFAM" id="SSF54211">
    <property type="entry name" value="Ribosomal protein S5 domain 2-like"/>
    <property type="match status" value="1"/>
</dbReference>
<dbReference type="GO" id="GO:0005737">
    <property type="term" value="C:cytoplasm"/>
    <property type="evidence" value="ECO:0007669"/>
    <property type="project" value="TreeGrafter"/>
</dbReference>
<dbReference type="eggNOG" id="KOG3299">
    <property type="taxonomic scope" value="Eukaryota"/>
</dbReference>
<evidence type="ECO:0000313" key="3">
    <source>
        <dbReference type="EnsemblProtists" id="EOD21892"/>
    </source>
</evidence>
<dbReference type="KEGG" id="ehx:EMIHUDRAFT_45144"/>
<dbReference type="KEGG" id="ehx:EMIHUDRAFT_45156"/>
<dbReference type="InterPro" id="IPR020568">
    <property type="entry name" value="Ribosomal_Su5_D2-typ_SF"/>
</dbReference>
<protein>
    <recommendedName>
        <fullName evidence="2">Impact N-terminal domain-containing protein</fullName>
    </recommendedName>
</protein>
<keyword evidence="4" id="KW-1185">Reference proteome</keyword>
<organism evidence="3 4">
    <name type="scientific">Emiliania huxleyi (strain CCMP1516)</name>
    <dbReference type="NCBI Taxonomy" id="280463"/>
    <lineage>
        <taxon>Eukaryota</taxon>
        <taxon>Haptista</taxon>
        <taxon>Haptophyta</taxon>
        <taxon>Prymnesiophyceae</taxon>
        <taxon>Isochrysidales</taxon>
        <taxon>Noelaerhabdaceae</taxon>
        <taxon>Emiliania</taxon>
    </lineage>
</organism>
<evidence type="ECO:0000256" key="1">
    <source>
        <dbReference type="ARBA" id="ARBA00007665"/>
    </source>
</evidence>